<protein>
    <submittedName>
        <fullName evidence="9">Transporter</fullName>
    </submittedName>
</protein>
<feature type="transmembrane region" description="Helical" evidence="8">
    <location>
        <begin position="84"/>
        <end position="105"/>
    </location>
</feature>
<dbReference type="InterPro" id="IPR050297">
    <property type="entry name" value="LipidA_mod_glycosyltrf_83"/>
</dbReference>
<keyword evidence="4" id="KW-0808">Transferase</keyword>
<reference evidence="9 10" key="1">
    <citation type="submission" date="2018-06" db="EMBL/GenBank/DDBJ databases">
        <authorList>
            <consortium name="Pathogen Informatics"/>
            <person name="Doyle S."/>
        </authorList>
    </citation>
    <scope>NUCLEOTIDE SEQUENCE [LARGE SCALE GENOMIC DNA]</scope>
    <source>
        <strain evidence="9 10">NCTC13028</strain>
    </source>
</reference>
<evidence type="ECO:0000313" key="10">
    <source>
        <dbReference type="Proteomes" id="UP000250223"/>
    </source>
</evidence>
<accession>A0A2X2WBB7</accession>
<dbReference type="PANTHER" id="PTHR33908">
    <property type="entry name" value="MANNOSYLTRANSFERASE YKCB-RELATED"/>
    <property type="match status" value="1"/>
</dbReference>
<keyword evidence="6 8" id="KW-1133">Transmembrane helix</keyword>
<evidence type="ECO:0000256" key="5">
    <source>
        <dbReference type="ARBA" id="ARBA00022692"/>
    </source>
</evidence>
<name>A0A2X2WBB7_CLOCO</name>
<dbReference type="EMBL" id="UAWC01000001">
    <property type="protein sequence ID" value="SQB33335.1"/>
    <property type="molecule type" value="Genomic_DNA"/>
</dbReference>
<feature type="transmembrane region" description="Helical" evidence="8">
    <location>
        <begin position="12"/>
        <end position="31"/>
    </location>
</feature>
<keyword evidence="2" id="KW-1003">Cell membrane</keyword>
<feature type="transmembrane region" description="Helical" evidence="8">
    <location>
        <begin position="394"/>
        <end position="414"/>
    </location>
</feature>
<evidence type="ECO:0000256" key="2">
    <source>
        <dbReference type="ARBA" id="ARBA00022475"/>
    </source>
</evidence>
<dbReference type="PANTHER" id="PTHR33908:SF11">
    <property type="entry name" value="MEMBRANE PROTEIN"/>
    <property type="match status" value="1"/>
</dbReference>
<proteinExistence type="predicted"/>
<dbReference type="AlphaFoldDB" id="A0A2X2WBB7"/>
<keyword evidence="5 8" id="KW-0812">Transmembrane</keyword>
<keyword evidence="7 8" id="KW-0472">Membrane</keyword>
<gene>
    <name evidence="9" type="ORF">NCTC13028_00328</name>
</gene>
<evidence type="ECO:0000256" key="3">
    <source>
        <dbReference type="ARBA" id="ARBA00022676"/>
    </source>
</evidence>
<feature type="transmembrane region" description="Helical" evidence="8">
    <location>
        <begin position="369"/>
        <end position="388"/>
    </location>
</feature>
<dbReference type="RefSeq" id="WP_096635705.1">
    <property type="nucleotide sequence ID" value="NZ_JANJZY010000001.1"/>
</dbReference>
<organism evidence="9 10">
    <name type="scientific">Clostridium cochlearium</name>
    <dbReference type="NCBI Taxonomy" id="1494"/>
    <lineage>
        <taxon>Bacteria</taxon>
        <taxon>Bacillati</taxon>
        <taxon>Bacillota</taxon>
        <taxon>Clostridia</taxon>
        <taxon>Eubacteriales</taxon>
        <taxon>Clostridiaceae</taxon>
        <taxon>Clostridium</taxon>
    </lineage>
</organism>
<evidence type="ECO:0000256" key="4">
    <source>
        <dbReference type="ARBA" id="ARBA00022679"/>
    </source>
</evidence>
<keyword evidence="3" id="KW-0328">Glycosyltransferase</keyword>
<evidence type="ECO:0000256" key="6">
    <source>
        <dbReference type="ARBA" id="ARBA00022989"/>
    </source>
</evidence>
<evidence type="ECO:0000256" key="8">
    <source>
        <dbReference type="SAM" id="Phobius"/>
    </source>
</evidence>
<comment type="subcellular location">
    <subcellularLocation>
        <location evidence="1">Cell membrane</location>
        <topology evidence="1">Multi-pass membrane protein</topology>
    </subcellularLocation>
</comment>
<evidence type="ECO:0000256" key="7">
    <source>
        <dbReference type="ARBA" id="ARBA00023136"/>
    </source>
</evidence>
<dbReference type="GO" id="GO:0005886">
    <property type="term" value="C:plasma membrane"/>
    <property type="evidence" value="ECO:0007669"/>
    <property type="project" value="UniProtKB-SubCell"/>
</dbReference>
<sequence>MLIKLEQDKKKYGKVYYLIISLVGILLSILWCKFVKAEPFSDFKYYYELARNISQGKPWGDTYTTVGYSIVLGGIFKIFGDSLLVAKIFNLVLITLNYYLVYSILYKLDIGEKSKRIIFTIFVLFPLNIMYSSIVATEPLFTTILLLITNIYFSEVKFKYVYIGILTALNAMVKPFFIIFFFAILIIDAISEWNIKKAIINSLTVLIVSLISISPWIYRNTKYVGEFTFISNNGGIVLYINNNSQNKTGMWMDVNNVENSIAKTEEYKNANMTQKNKMLSKAAKQWIKDNPKRFVQLGFLRLGVTYGLADDTYYTTYGSNVSETSKYNICKSITVVKACIFLVGIIFTLLYSIYIILDILKHKGRNIDRGLLYTLVIFYMFTCVYFITEGQGRYSFPLIFFMIYLFVTFINRVFGFRRGGI</sequence>
<evidence type="ECO:0000256" key="1">
    <source>
        <dbReference type="ARBA" id="ARBA00004651"/>
    </source>
</evidence>
<evidence type="ECO:0000313" key="9">
    <source>
        <dbReference type="EMBL" id="SQB33335.1"/>
    </source>
</evidence>
<dbReference type="GO" id="GO:0016763">
    <property type="term" value="F:pentosyltransferase activity"/>
    <property type="evidence" value="ECO:0007669"/>
    <property type="project" value="TreeGrafter"/>
</dbReference>
<feature type="transmembrane region" description="Helical" evidence="8">
    <location>
        <begin position="335"/>
        <end position="357"/>
    </location>
</feature>
<feature type="transmembrane region" description="Helical" evidence="8">
    <location>
        <begin position="117"/>
        <end position="148"/>
    </location>
</feature>
<dbReference type="Proteomes" id="UP000250223">
    <property type="component" value="Unassembled WGS sequence"/>
</dbReference>
<feature type="transmembrane region" description="Helical" evidence="8">
    <location>
        <begin position="198"/>
        <end position="218"/>
    </location>
</feature>
<dbReference type="GO" id="GO:0009103">
    <property type="term" value="P:lipopolysaccharide biosynthetic process"/>
    <property type="evidence" value="ECO:0007669"/>
    <property type="project" value="UniProtKB-ARBA"/>
</dbReference>
<feature type="transmembrane region" description="Helical" evidence="8">
    <location>
        <begin position="160"/>
        <end position="186"/>
    </location>
</feature>